<feature type="chain" id="PRO_5003939257" description="isoleucine--tRNA ligase" evidence="9">
    <location>
        <begin position="22"/>
        <end position="1146"/>
    </location>
</feature>
<feature type="domain" description="Aminoacyl-tRNA synthetase class Ia" evidence="10">
    <location>
        <begin position="184"/>
        <end position="860"/>
    </location>
</feature>
<dbReference type="Proteomes" id="UP000031512">
    <property type="component" value="Chromosome 1"/>
</dbReference>
<feature type="signal peptide" evidence="9">
    <location>
        <begin position="1"/>
        <end position="21"/>
    </location>
</feature>
<dbReference type="GO" id="GO:0004822">
    <property type="term" value="F:isoleucine-tRNA ligase activity"/>
    <property type="evidence" value="ECO:0007669"/>
    <property type="project" value="UniProtKB-EC"/>
</dbReference>
<gene>
    <name evidence="12" type="ORF">BEWA_023240</name>
</gene>
<dbReference type="InterPro" id="IPR002300">
    <property type="entry name" value="aa-tRNA-synth_Ia"/>
</dbReference>
<dbReference type="InterPro" id="IPR014729">
    <property type="entry name" value="Rossmann-like_a/b/a_fold"/>
</dbReference>
<keyword evidence="3" id="KW-0547">Nucleotide-binding</keyword>
<dbReference type="eggNOG" id="KOG0433">
    <property type="taxonomic scope" value="Eukaryota"/>
</dbReference>
<dbReference type="SUPFAM" id="SSF47323">
    <property type="entry name" value="Anticodon-binding domain of a subclass of class I aminoacyl-tRNA synthetases"/>
    <property type="match status" value="1"/>
</dbReference>
<dbReference type="InterPro" id="IPR013155">
    <property type="entry name" value="M/V/L/I-tRNA-synth_anticd-bd"/>
</dbReference>
<evidence type="ECO:0000256" key="5">
    <source>
        <dbReference type="ARBA" id="ARBA00022917"/>
    </source>
</evidence>
<dbReference type="Gene3D" id="3.90.740.10">
    <property type="entry name" value="Valyl/Leucyl/Isoleucyl-tRNA synthetase, editing domain"/>
    <property type="match status" value="1"/>
</dbReference>
<dbReference type="SUPFAM" id="SSF50677">
    <property type="entry name" value="ValRS/IleRS/LeuRS editing domain"/>
    <property type="match status" value="1"/>
</dbReference>
<dbReference type="GeneID" id="15807153"/>
<evidence type="ECO:0000256" key="9">
    <source>
        <dbReference type="SAM" id="SignalP"/>
    </source>
</evidence>
<dbReference type="GO" id="GO:0002161">
    <property type="term" value="F:aminoacyl-tRNA deacylase activity"/>
    <property type="evidence" value="ECO:0007669"/>
    <property type="project" value="InterPro"/>
</dbReference>
<dbReference type="SUPFAM" id="SSF52374">
    <property type="entry name" value="Nucleotidylyl transferase"/>
    <property type="match status" value="1"/>
</dbReference>
<dbReference type="PANTHER" id="PTHR42765:SF2">
    <property type="entry name" value="TYROSINE--TRNA LIGASE"/>
    <property type="match status" value="1"/>
</dbReference>
<keyword evidence="13" id="KW-1185">Reference proteome</keyword>
<evidence type="ECO:0000259" key="10">
    <source>
        <dbReference type="Pfam" id="PF00133"/>
    </source>
</evidence>
<evidence type="ECO:0000256" key="6">
    <source>
        <dbReference type="ARBA" id="ARBA00023146"/>
    </source>
</evidence>
<dbReference type="Pfam" id="PF00133">
    <property type="entry name" value="tRNA-synt_1"/>
    <property type="match status" value="1"/>
</dbReference>
<dbReference type="InterPro" id="IPR050081">
    <property type="entry name" value="Ile-tRNA_ligase"/>
</dbReference>
<dbReference type="VEuPathDB" id="PiroplasmaDB:BEWA_023240"/>
<evidence type="ECO:0000256" key="1">
    <source>
        <dbReference type="ARBA" id="ARBA00013165"/>
    </source>
</evidence>
<proteinExistence type="predicted"/>
<dbReference type="EMBL" id="CP001669">
    <property type="protein sequence ID" value="AFZ79475.1"/>
    <property type="molecule type" value="Genomic_DNA"/>
</dbReference>
<dbReference type="Gene3D" id="1.10.730.20">
    <property type="match status" value="1"/>
</dbReference>
<keyword evidence="4" id="KW-0067">ATP-binding</keyword>
<dbReference type="InterPro" id="IPR009008">
    <property type="entry name" value="Val/Leu/Ile-tRNA-synth_edit"/>
</dbReference>
<feature type="compositionally biased region" description="Polar residues" evidence="8">
    <location>
        <begin position="1053"/>
        <end position="1068"/>
    </location>
</feature>
<keyword evidence="5" id="KW-0648">Protein biosynthesis</keyword>
<sequence length="1146" mass="132613">MRDVLLRFCIVLYTLSTYTGTFNSANVESVSFPRGNVHRDVYGGDTDFIIGKFNKLASNNGVISFISWPSGQYDNLKLKRLHTRDSTKSTFEVNSAVYSDKEDTRSNEKLQECEKGTKESLEDLCIYLPRNIWPFNADLDKAAIGRQILVQKHWEDKKVYENINAERIKCAVGVGATLDKILENTKIILDGPPFANGDAHFGHFLNKTIKDVLLRFFLLRGDIALMVPGWDCHGMPIEFKILNDPELCAPKEEKLLTEEQVKSIEIRNRCKAYAKQSIDSQMGAFKKSGIWALWDKHYATYHSFYEKLAVETFLRLERTGHIHKSLLPQHYSKLSKSVLADSEIVHEKRSIQTCYISFALENKEDIIGKIRNYTRKDQECDTLATDLMDIDSVKLIAYTTMGWTIIGNKGLAVNEKADYSIYKENNVAYIVSSTCKLFPFDKKICNIPGEFLKNLIYIDPVFKKKYKIYAENFVIPYRATGIMHMCPAHGIEDFLCISSDPQFHVDQIKLNDEYDYGSVYEDKTYRINNLIDENENFYKGIHYAVNGRNIEDIDERIMKIILGDNLFKIGNEEVYVDCDWRYKNRLHVRLTNQWVLDINDKAKLCKMLDSIKMYPSSSKNYLRNSILFRRANWCLSRQRVWGTPIPFLGNTSLCPDSTPDYEISDILYKKYMRKLHEPFSSGGLRPLPDILDVWFESALSELYTMKILKQELGKLHKGAPNETTEGYFGDISSMKLDVENLDIYAVEGRDQHRGWYQSTILLHSLLNLKPPFRHVITHGFVNDWKGKKFSKSAQKVKSSTSNVDSESKSDLGVNKDLMSAIGGVYYDDPEILRMDDVEAIGVDALRLWVCSNDFLQRDIELTKENIQGAKDFENKIVKTFRFLLGVMETTPRTRDFKLDFHANQMYDGLGFYFLHLLYEMSERAKDYYMEGKFYKVMRDVSIYTTLLSNIYISYLKNILYIQDQQSLPVKMAKRSLREIATVLLKIIAPIMPHLAEEVYAVIDRPKTYVMDCTTFEQMNSQKLQEDKIDRETLFTKRSARDSIFNTEWPQRQNFDSNKAPEINTNKNLSTDDKSPEPDNRESASDRRIMSVGTALTFKKMLNQIRGDCRREIVKVYIQDKELVDDMEYLQKVRILGNCIVCSGSWS</sequence>
<dbReference type="STRING" id="1537102.L0AVB0"/>
<name>L0AVB0_THEEQ</name>
<evidence type="ECO:0000256" key="8">
    <source>
        <dbReference type="SAM" id="MobiDB-lite"/>
    </source>
</evidence>
<dbReference type="AlphaFoldDB" id="L0AVB0"/>
<evidence type="ECO:0000256" key="7">
    <source>
        <dbReference type="ARBA" id="ARBA00032665"/>
    </source>
</evidence>
<dbReference type="EC" id="6.1.1.5" evidence="1"/>
<feature type="domain" description="Methionyl/Valyl/Leucyl/Isoleucyl-tRNA synthetase anticodon-binding" evidence="11">
    <location>
        <begin position="912"/>
        <end position="1053"/>
    </location>
</feature>
<evidence type="ECO:0000313" key="12">
    <source>
        <dbReference type="EMBL" id="AFZ79475.1"/>
    </source>
</evidence>
<keyword evidence="2 12" id="KW-0436">Ligase</keyword>
<evidence type="ECO:0000313" key="13">
    <source>
        <dbReference type="Proteomes" id="UP000031512"/>
    </source>
</evidence>
<dbReference type="PANTHER" id="PTHR42765">
    <property type="entry name" value="SOLEUCYL-TRNA SYNTHETASE"/>
    <property type="match status" value="1"/>
</dbReference>
<dbReference type="RefSeq" id="XP_004829141.1">
    <property type="nucleotide sequence ID" value="XM_004829084.1"/>
</dbReference>
<dbReference type="InterPro" id="IPR002301">
    <property type="entry name" value="Ile-tRNA-ligase"/>
</dbReference>
<keyword evidence="6 12" id="KW-0030">Aminoacyl-tRNA synthetase</keyword>
<evidence type="ECO:0000256" key="2">
    <source>
        <dbReference type="ARBA" id="ARBA00022598"/>
    </source>
</evidence>
<dbReference type="PRINTS" id="PR00984">
    <property type="entry name" value="TRNASYNTHILE"/>
</dbReference>
<evidence type="ECO:0000256" key="4">
    <source>
        <dbReference type="ARBA" id="ARBA00022840"/>
    </source>
</evidence>
<accession>L0AVB0</accession>
<evidence type="ECO:0000259" key="11">
    <source>
        <dbReference type="Pfam" id="PF08264"/>
    </source>
</evidence>
<feature type="region of interest" description="Disordered" evidence="8">
    <location>
        <begin position="1053"/>
        <end position="1086"/>
    </location>
</feature>
<reference evidence="12 13" key="1">
    <citation type="journal article" date="2012" name="BMC Genomics">
        <title>Comparative genomic analysis and phylogenetic position of Theileria equi.</title>
        <authorList>
            <person name="Kappmeyer L.S."/>
            <person name="Thiagarajan M."/>
            <person name="Herndon D.R."/>
            <person name="Ramsay J.D."/>
            <person name="Caler E."/>
            <person name="Djikeng A."/>
            <person name="Gillespie J.J."/>
            <person name="Lau A.O."/>
            <person name="Roalson E.H."/>
            <person name="Silva J.C."/>
            <person name="Silva M.G."/>
            <person name="Suarez C.E."/>
            <person name="Ueti M.W."/>
            <person name="Nene V.M."/>
            <person name="Mealey R.H."/>
            <person name="Knowles D.P."/>
            <person name="Brayton K.A."/>
        </authorList>
    </citation>
    <scope>NUCLEOTIDE SEQUENCE [LARGE SCALE GENOMIC DNA]</scope>
    <source>
        <strain evidence="12 13">WA</strain>
    </source>
</reference>
<dbReference type="GO" id="GO:0006428">
    <property type="term" value="P:isoleucyl-tRNA aminoacylation"/>
    <property type="evidence" value="ECO:0007669"/>
    <property type="project" value="InterPro"/>
</dbReference>
<dbReference type="OrthoDB" id="10264412at2759"/>
<dbReference type="KEGG" id="beq:BEWA_023240"/>
<feature type="compositionally biased region" description="Basic and acidic residues" evidence="8">
    <location>
        <begin position="1069"/>
        <end position="1086"/>
    </location>
</feature>
<organism evidence="12 13">
    <name type="scientific">Theileria equi strain WA</name>
    <dbReference type="NCBI Taxonomy" id="1537102"/>
    <lineage>
        <taxon>Eukaryota</taxon>
        <taxon>Sar</taxon>
        <taxon>Alveolata</taxon>
        <taxon>Apicomplexa</taxon>
        <taxon>Aconoidasida</taxon>
        <taxon>Piroplasmida</taxon>
        <taxon>Theileriidae</taxon>
        <taxon>Theileria</taxon>
    </lineage>
</organism>
<dbReference type="Gene3D" id="3.40.50.620">
    <property type="entry name" value="HUPs"/>
    <property type="match status" value="2"/>
</dbReference>
<protein>
    <recommendedName>
        <fullName evidence="1">isoleucine--tRNA ligase</fullName>
        <ecNumber evidence="1">6.1.1.5</ecNumber>
    </recommendedName>
    <alternativeName>
        <fullName evidence="7">Isoleucyl-tRNA synthetase</fullName>
    </alternativeName>
</protein>
<dbReference type="GO" id="GO:0005524">
    <property type="term" value="F:ATP binding"/>
    <property type="evidence" value="ECO:0007669"/>
    <property type="project" value="UniProtKB-KW"/>
</dbReference>
<dbReference type="Pfam" id="PF08264">
    <property type="entry name" value="Anticodon_1"/>
    <property type="match status" value="1"/>
</dbReference>
<evidence type="ECO:0000256" key="3">
    <source>
        <dbReference type="ARBA" id="ARBA00022741"/>
    </source>
</evidence>
<dbReference type="InterPro" id="IPR009080">
    <property type="entry name" value="tRNAsynth_Ia_anticodon-bd"/>
</dbReference>
<keyword evidence="9" id="KW-0732">Signal</keyword>